<dbReference type="HOGENOM" id="CLU_2798656_0_0_1"/>
<dbReference type="AlphaFoldDB" id="A9U725"/>
<dbReference type="EMBL" id="DS546312">
    <property type="protein sequence ID" value="EDQ48528.1"/>
    <property type="molecule type" value="Genomic_DNA"/>
</dbReference>
<organism>
    <name type="scientific">Physcomitrium patens</name>
    <name type="common">Spreading-leaved earth moss</name>
    <name type="synonym">Physcomitrella patens</name>
    <dbReference type="NCBI Taxonomy" id="3218"/>
    <lineage>
        <taxon>Eukaryota</taxon>
        <taxon>Viridiplantae</taxon>
        <taxon>Streptophyta</taxon>
        <taxon>Embryophyta</taxon>
        <taxon>Bryophyta</taxon>
        <taxon>Bryophytina</taxon>
        <taxon>Bryopsida</taxon>
        <taxon>Funariidae</taxon>
        <taxon>Funariales</taxon>
        <taxon>Funariaceae</taxon>
        <taxon>Physcomitrium</taxon>
    </lineage>
</organism>
<gene>
    <name evidence="1" type="ORF">PHYPADRAFT_103671</name>
</gene>
<accession>A9U725</accession>
<evidence type="ECO:0000313" key="1">
    <source>
        <dbReference type="EMBL" id="EDQ48528.1"/>
    </source>
</evidence>
<name>A9U725_PHYPA</name>
<reference evidence="1" key="1">
    <citation type="journal article" date="2008" name="Science">
        <title>The Physcomitrella genome reveals evolutionary insights into the conquest of land by plants.</title>
        <authorList>
            <person name="Rensing S."/>
            <person name="Lang D."/>
            <person name="Zimmer A."/>
            <person name="Terry A."/>
            <person name="Salamov A."/>
            <person name="Shapiro H."/>
            <person name="Nishiyama T."/>
            <person name="Perroud P.-F."/>
            <person name="Lindquist E."/>
            <person name="Kamisugi Y."/>
            <person name="Tanahashi T."/>
            <person name="Sakakibara K."/>
            <person name="Fujita T."/>
            <person name="Oishi K."/>
            <person name="Shin-I T."/>
            <person name="Kuroki Y."/>
            <person name="Toyoda A."/>
            <person name="Suzuki Y."/>
            <person name="Hashimoto A."/>
            <person name="Yamaguchi K."/>
            <person name="Sugano A."/>
            <person name="Kohara Y."/>
            <person name="Fujiyama A."/>
            <person name="Anterola A."/>
            <person name="Aoki S."/>
            <person name="Ashton N."/>
            <person name="Barbazuk W.B."/>
            <person name="Barker E."/>
            <person name="Bennetzen J."/>
            <person name="Bezanilla M."/>
            <person name="Blankenship R."/>
            <person name="Cho S.H."/>
            <person name="Dutcher S."/>
            <person name="Estelle M."/>
            <person name="Fawcett J.A."/>
            <person name="Gundlach H."/>
            <person name="Hanada K."/>
            <person name="Heyl A."/>
            <person name="Hicks K.A."/>
            <person name="Hugh J."/>
            <person name="Lohr M."/>
            <person name="Mayer K."/>
            <person name="Melkozernov A."/>
            <person name="Murata T."/>
            <person name="Nelson D."/>
            <person name="Pils B."/>
            <person name="Prigge M."/>
            <person name="Reiss B."/>
            <person name="Renner T."/>
            <person name="Rombauts S."/>
            <person name="Rushton P."/>
            <person name="Sanderfoot A."/>
            <person name="Schween G."/>
            <person name="Shiu S.-H."/>
            <person name="Stueber K."/>
            <person name="Theodoulou F.L."/>
            <person name="Tu H."/>
            <person name="Van de Peer Y."/>
            <person name="Verrier P.J."/>
            <person name="Waters E."/>
            <person name="Wood A."/>
            <person name="Yang L."/>
            <person name="Cove D."/>
            <person name="Cuming A."/>
            <person name="Hasebe M."/>
            <person name="Lucas S."/>
            <person name="Mishler D.B."/>
            <person name="Reski R."/>
            <person name="Grigoriev I."/>
            <person name="Quatrano R.S."/>
            <person name="Boore J.L."/>
        </authorList>
    </citation>
    <scope>NUCLEOTIDE SEQUENCE [LARGE SCALE GENOMIC DNA]</scope>
</reference>
<sequence>MVVITKYVIINTCESLSKRDKGIYFDKLSYGLEMFSLMVAKALLLADETRMHDPSCSPPGGCKGATSCGSPLSLVQAMNEGAVRTDVDPMVMREVRLRSETPAADTCPGEWQPLRQQRLNDYVADLLDPSFNGRAVPDLGSIHSVSNLATFPIVEINHS</sequence>
<protein>
    <submittedName>
        <fullName evidence="1">Predicted protein</fullName>
    </submittedName>
</protein>
<proteinExistence type="predicted"/>